<dbReference type="PRINTS" id="PR00153">
    <property type="entry name" value="CSAPPISMRASE"/>
</dbReference>
<evidence type="ECO:0000256" key="3">
    <source>
        <dbReference type="RuleBase" id="RU363019"/>
    </source>
</evidence>
<evidence type="ECO:0000313" key="6">
    <source>
        <dbReference type="Proteomes" id="UP000008461"/>
    </source>
</evidence>
<name>F4KQP5_HALH1</name>
<proteinExistence type="inferred from homology"/>
<dbReference type="AlphaFoldDB" id="F4KQP5"/>
<dbReference type="InterPro" id="IPR029000">
    <property type="entry name" value="Cyclophilin-like_dom_sf"/>
</dbReference>
<dbReference type="GO" id="GO:0003755">
    <property type="term" value="F:peptidyl-prolyl cis-trans isomerase activity"/>
    <property type="evidence" value="ECO:0007669"/>
    <property type="project" value="UniProtKB-UniRule"/>
</dbReference>
<sequence length="220" mass="25113">MRSVFFSVGICCLLLTACQNQNLEIPQNQVAQVLTEYGKENPETEAVIHTNKGDIHLRLFTETPLHRANFVRMIKAGHYKQGHFYRIIGSFMVQGGSEFEGKYRYLVPNEVSPERLHKYGALAMAHYDEGNPENNSSATEFYIVRGRRFLNEDLTDLAGKYPPEQLKIFETIGGAPNLDGKYTVFGEVTKGMDIIEKFSEVRTRGEDEPEQKIRFSLELK</sequence>
<dbReference type="HOGENOM" id="CLU_012062_16_0_10"/>
<reference evidence="5 6" key="1">
    <citation type="journal article" date="2011" name="Stand. Genomic Sci.">
        <title>Complete genome sequence of Haliscomenobacter hydrossis type strain (O).</title>
        <authorList>
            <consortium name="US DOE Joint Genome Institute (JGI-PGF)"/>
            <person name="Daligault H."/>
            <person name="Lapidus A."/>
            <person name="Zeytun A."/>
            <person name="Nolan M."/>
            <person name="Lucas S."/>
            <person name="Del Rio T.G."/>
            <person name="Tice H."/>
            <person name="Cheng J.F."/>
            <person name="Tapia R."/>
            <person name="Han C."/>
            <person name="Goodwin L."/>
            <person name="Pitluck S."/>
            <person name="Liolios K."/>
            <person name="Pagani I."/>
            <person name="Ivanova N."/>
            <person name="Huntemann M."/>
            <person name="Mavromatis K."/>
            <person name="Mikhailova N."/>
            <person name="Pati A."/>
            <person name="Chen A."/>
            <person name="Palaniappan K."/>
            <person name="Land M."/>
            <person name="Hauser L."/>
            <person name="Brambilla E.M."/>
            <person name="Rohde M."/>
            <person name="Verbarg S."/>
            <person name="Goker M."/>
            <person name="Bristow J."/>
            <person name="Eisen J.A."/>
            <person name="Markowitz V."/>
            <person name="Hugenholtz P."/>
            <person name="Kyrpides N.C."/>
            <person name="Klenk H.P."/>
            <person name="Woyke T."/>
        </authorList>
    </citation>
    <scope>NUCLEOTIDE SEQUENCE [LARGE SCALE GENOMIC DNA]</scope>
    <source>
        <strain evidence="6">ATCC 27775 / DSM 1100 / LMG 10767 / O</strain>
    </source>
</reference>
<dbReference type="CDD" id="cd00317">
    <property type="entry name" value="cyclophilin"/>
    <property type="match status" value="1"/>
</dbReference>
<evidence type="ECO:0000256" key="2">
    <source>
        <dbReference type="ARBA" id="ARBA00023235"/>
    </source>
</evidence>
<comment type="similarity">
    <text evidence="3">Belongs to the cyclophilin-type PPIase family.</text>
</comment>
<evidence type="ECO:0000259" key="4">
    <source>
        <dbReference type="PROSITE" id="PS50072"/>
    </source>
</evidence>
<evidence type="ECO:0000256" key="1">
    <source>
        <dbReference type="ARBA" id="ARBA00023110"/>
    </source>
</evidence>
<protein>
    <recommendedName>
        <fullName evidence="3">Peptidyl-prolyl cis-trans isomerase</fullName>
        <shortName evidence="3">PPIase</shortName>
        <ecNumber evidence="3">5.2.1.8</ecNumber>
    </recommendedName>
</protein>
<dbReference type="InterPro" id="IPR002130">
    <property type="entry name" value="Cyclophilin-type_PPIase_dom"/>
</dbReference>
<dbReference type="EC" id="5.2.1.8" evidence="3"/>
<accession>F4KQP5</accession>
<comment type="catalytic activity">
    <reaction evidence="3">
        <text>[protein]-peptidylproline (omega=180) = [protein]-peptidylproline (omega=0)</text>
        <dbReference type="Rhea" id="RHEA:16237"/>
        <dbReference type="Rhea" id="RHEA-COMP:10747"/>
        <dbReference type="Rhea" id="RHEA-COMP:10748"/>
        <dbReference type="ChEBI" id="CHEBI:83833"/>
        <dbReference type="ChEBI" id="CHEBI:83834"/>
        <dbReference type="EC" id="5.2.1.8"/>
    </reaction>
</comment>
<dbReference type="Gene3D" id="2.40.100.10">
    <property type="entry name" value="Cyclophilin-like"/>
    <property type="match status" value="1"/>
</dbReference>
<dbReference type="KEGG" id="hhy:Halhy_3157"/>
<dbReference type="InterPro" id="IPR044666">
    <property type="entry name" value="Cyclophilin_A-like"/>
</dbReference>
<dbReference type="PROSITE" id="PS51257">
    <property type="entry name" value="PROKAR_LIPOPROTEIN"/>
    <property type="match status" value="1"/>
</dbReference>
<gene>
    <name evidence="5" type="ordered locus">Halhy_3157</name>
</gene>
<dbReference type="PANTHER" id="PTHR45625">
    <property type="entry name" value="PEPTIDYL-PROLYL CIS-TRANS ISOMERASE-RELATED"/>
    <property type="match status" value="1"/>
</dbReference>
<dbReference type="PANTHER" id="PTHR45625:SF4">
    <property type="entry name" value="PEPTIDYLPROLYL ISOMERASE DOMAIN AND WD REPEAT-CONTAINING PROTEIN 1"/>
    <property type="match status" value="1"/>
</dbReference>
<dbReference type="STRING" id="760192.Halhy_3157"/>
<dbReference type="RefSeq" id="WP_013765560.1">
    <property type="nucleotide sequence ID" value="NC_015510.1"/>
</dbReference>
<reference key="2">
    <citation type="submission" date="2011-04" db="EMBL/GenBank/DDBJ databases">
        <title>Complete sequence of chromosome of Haliscomenobacter hydrossis DSM 1100.</title>
        <authorList>
            <consortium name="US DOE Joint Genome Institute (JGI-PGF)"/>
            <person name="Lucas S."/>
            <person name="Han J."/>
            <person name="Lapidus A."/>
            <person name="Bruce D."/>
            <person name="Goodwin L."/>
            <person name="Pitluck S."/>
            <person name="Peters L."/>
            <person name="Kyrpides N."/>
            <person name="Mavromatis K."/>
            <person name="Ivanova N."/>
            <person name="Ovchinnikova G."/>
            <person name="Pagani I."/>
            <person name="Daligault H."/>
            <person name="Detter J.C."/>
            <person name="Han C."/>
            <person name="Land M."/>
            <person name="Hauser L."/>
            <person name="Markowitz V."/>
            <person name="Cheng J.-F."/>
            <person name="Hugenholtz P."/>
            <person name="Woyke T."/>
            <person name="Wu D."/>
            <person name="Verbarg S."/>
            <person name="Frueling A."/>
            <person name="Brambilla E."/>
            <person name="Klenk H.-P."/>
            <person name="Eisen J.A."/>
        </authorList>
    </citation>
    <scope>NUCLEOTIDE SEQUENCE</scope>
    <source>
        <strain>DSM 1100</strain>
    </source>
</reference>
<evidence type="ECO:0000313" key="5">
    <source>
        <dbReference type="EMBL" id="AEE51018.1"/>
    </source>
</evidence>
<keyword evidence="1 3" id="KW-0697">Rotamase</keyword>
<organism evidence="5 6">
    <name type="scientific">Haliscomenobacter hydrossis (strain ATCC 27775 / DSM 1100 / LMG 10767 / O)</name>
    <dbReference type="NCBI Taxonomy" id="760192"/>
    <lineage>
        <taxon>Bacteria</taxon>
        <taxon>Pseudomonadati</taxon>
        <taxon>Bacteroidota</taxon>
        <taxon>Saprospiria</taxon>
        <taxon>Saprospirales</taxon>
        <taxon>Haliscomenobacteraceae</taxon>
        <taxon>Haliscomenobacter</taxon>
    </lineage>
</organism>
<dbReference type="eggNOG" id="COG0652">
    <property type="taxonomic scope" value="Bacteria"/>
</dbReference>
<dbReference type="SUPFAM" id="SSF50891">
    <property type="entry name" value="Cyclophilin-like"/>
    <property type="match status" value="1"/>
</dbReference>
<dbReference type="Pfam" id="PF00160">
    <property type="entry name" value="Pro_isomerase"/>
    <property type="match status" value="1"/>
</dbReference>
<keyword evidence="6" id="KW-1185">Reference proteome</keyword>
<dbReference type="Proteomes" id="UP000008461">
    <property type="component" value="Chromosome"/>
</dbReference>
<feature type="domain" description="PPIase cyclophilin-type" evidence="4">
    <location>
        <begin position="49"/>
        <end position="213"/>
    </location>
</feature>
<keyword evidence="2 3" id="KW-0413">Isomerase</keyword>
<dbReference type="PROSITE" id="PS50072">
    <property type="entry name" value="CSA_PPIASE_2"/>
    <property type="match status" value="1"/>
</dbReference>
<comment type="function">
    <text evidence="3">PPIases accelerate the folding of proteins. It catalyzes the cis-trans isomerization of proline imidic peptide bonds in oligopeptides.</text>
</comment>
<dbReference type="EMBL" id="CP002691">
    <property type="protein sequence ID" value="AEE51018.1"/>
    <property type="molecule type" value="Genomic_DNA"/>
</dbReference>